<dbReference type="HOGENOM" id="CLU_046519_0_1_0"/>
<dbReference type="PaxDb" id="584708-Apau_0922"/>
<dbReference type="InterPro" id="IPR002763">
    <property type="entry name" value="DUF72"/>
</dbReference>
<dbReference type="OrthoDB" id="9780310at2"/>
<evidence type="ECO:0000313" key="2">
    <source>
        <dbReference type="Proteomes" id="UP000005096"/>
    </source>
</evidence>
<accession>E3CW97</accession>
<organism evidence="1 2">
    <name type="scientific">Aminomonas paucivorans DSM 12260</name>
    <dbReference type="NCBI Taxonomy" id="584708"/>
    <lineage>
        <taxon>Bacteria</taxon>
        <taxon>Thermotogati</taxon>
        <taxon>Synergistota</taxon>
        <taxon>Synergistia</taxon>
        <taxon>Synergistales</taxon>
        <taxon>Synergistaceae</taxon>
        <taxon>Aminomonas</taxon>
    </lineage>
</organism>
<dbReference type="SUPFAM" id="SSF117396">
    <property type="entry name" value="TM1631-like"/>
    <property type="match status" value="1"/>
</dbReference>
<dbReference type="Pfam" id="PF01904">
    <property type="entry name" value="DUF72"/>
    <property type="match status" value="1"/>
</dbReference>
<dbReference type="Gene3D" id="3.20.20.410">
    <property type="entry name" value="Protein of unknown function UPF0759"/>
    <property type="match status" value="1"/>
</dbReference>
<evidence type="ECO:0008006" key="3">
    <source>
        <dbReference type="Google" id="ProtNLM"/>
    </source>
</evidence>
<dbReference type="RefSeq" id="WP_006300524.1">
    <property type="nucleotide sequence ID" value="NZ_CM001022.1"/>
</dbReference>
<dbReference type="eggNOG" id="COG1801">
    <property type="taxonomic scope" value="Bacteria"/>
</dbReference>
<proteinExistence type="predicted"/>
<dbReference type="PANTHER" id="PTHR30348">
    <property type="entry name" value="UNCHARACTERIZED PROTEIN YECE"/>
    <property type="match status" value="1"/>
</dbReference>
<dbReference type="Proteomes" id="UP000005096">
    <property type="component" value="Chromosome"/>
</dbReference>
<keyword evidence="2" id="KW-1185">Reference proteome</keyword>
<gene>
    <name evidence="1" type="ORF">Apau_0922</name>
</gene>
<protein>
    <recommendedName>
        <fullName evidence="3">DUF72 domain-containing protein</fullName>
    </recommendedName>
</protein>
<dbReference type="InterPro" id="IPR036520">
    <property type="entry name" value="UPF0759_sf"/>
</dbReference>
<dbReference type="EMBL" id="CM001022">
    <property type="protein sequence ID" value="EFQ23349.1"/>
    <property type="molecule type" value="Genomic_DNA"/>
</dbReference>
<name>E3CW97_9BACT</name>
<dbReference type="AlphaFoldDB" id="E3CW97"/>
<dbReference type="PANTHER" id="PTHR30348:SF13">
    <property type="entry name" value="UPF0759 PROTEIN YUNF"/>
    <property type="match status" value="1"/>
</dbReference>
<reference evidence="1 2" key="1">
    <citation type="journal article" date="2010" name="Stand. Genomic Sci.">
        <title>Non-contiguous finished genome sequence of Aminomonas paucivorans type strain (GLU-3).</title>
        <authorList>
            <person name="Pitluck S."/>
            <person name="Yasawong M."/>
            <person name="Held B."/>
            <person name="Lapidus A."/>
            <person name="Nolan M."/>
            <person name="Copeland A."/>
            <person name="Lucas S."/>
            <person name="Del Rio T.G."/>
            <person name="Tice H."/>
            <person name="Cheng J.F."/>
            <person name="Chertkov O."/>
            <person name="Goodwin L."/>
            <person name="Tapia R."/>
            <person name="Han C."/>
            <person name="Liolios K."/>
            <person name="Ivanova N."/>
            <person name="Mavromatis K."/>
            <person name="Ovchinnikova G."/>
            <person name="Pati A."/>
            <person name="Chen A."/>
            <person name="Palaniappan K."/>
            <person name="Land M."/>
            <person name="Hauser L."/>
            <person name="Chang Y.J."/>
            <person name="Jeffries C.D."/>
            <person name="Pukall R."/>
            <person name="Spring S."/>
            <person name="Rohde M."/>
            <person name="Sikorski J."/>
            <person name="Goker M."/>
            <person name="Woyke T."/>
            <person name="Bristow J."/>
            <person name="Eisen J.A."/>
            <person name="Markowitz V."/>
            <person name="Hugenholtz P."/>
            <person name="Kyrpides N.C."/>
            <person name="Klenk H.P."/>
        </authorList>
    </citation>
    <scope>NUCLEOTIDE SEQUENCE [LARGE SCALE GENOMIC DNA]</scope>
    <source>
        <strain evidence="1 2">DSM 12260</strain>
    </source>
</reference>
<sequence length="308" mass="34869">MDLRVGICSWTDRTLLASDYYPRSARDGASRLAHLAGEFSAVEVDSTFYALPRPENAYLWSARTPAGFRFGVKAFGLFTFHGVDARALPAWGRPPGAVGRVHREDLEAPARRRLYQVFLETLEPLRATGKLGYLLFQFPPSFRPCPANLAYLRRVREHSGSLPLAVEVRHRSWTQGRAYEELLSVLRGENMAYVGVDEPDLPWTVPPLWPESADWGTLVRFHGRNVPAWKERGASVQRRFDYLYRDEELRPWRDEALRQGGKIPRVYLMFNNCVGDQAVRGARRMKALLGLGGDSPRPEQGTLGLDGE</sequence>
<dbReference type="STRING" id="584708.Apau_0922"/>
<evidence type="ECO:0000313" key="1">
    <source>
        <dbReference type="EMBL" id="EFQ23349.1"/>
    </source>
</evidence>